<evidence type="ECO:0000313" key="2">
    <source>
        <dbReference type="Proteomes" id="UP000183685"/>
    </source>
</evidence>
<dbReference type="AlphaFoldDB" id="A0A1G6WNB7"/>
<evidence type="ECO:0000313" key="1">
    <source>
        <dbReference type="EMBL" id="SDD66535.1"/>
    </source>
</evidence>
<protein>
    <submittedName>
        <fullName evidence="1">Uncharacterized protein</fullName>
    </submittedName>
</protein>
<accession>A0A1G6WNB7</accession>
<keyword evidence="2" id="KW-1185">Reference proteome</keyword>
<dbReference type="EMBL" id="FNAK01000002">
    <property type="protein sequence ID" value="SDD66535.1"/>
    <property type="molecule type" value="Genomic_DNA"/>
</dbReference>
<dbReference type="RefSeq" id="WP_068306282.1">
    <property type="nucleotide sequence ID" value="NZ_FNAK01000002.1"/>
</dbReference>
<gene>
    <name evidence="1" type="ORF">SAMN04488071_1146</name>
</gene>
<sequence>MTNISFQDKLYDVGSKTVRMNSVEHLRHHNRFANLSRVDVLRELERHIDEPYGAIRLAHERLTVTGAHHGDKKLLATLIYHGQMYGLGASPQPATIADLLWQAAAIIMEDNRVSHPNEISTPSSDDM</sequence>
<dbReference type="STRING" id="637679.GCA_001550055_02862"/>
<dbReference type="Proteomes" id="UP000183685">
    <property type="component" value="Unassembled WGS sequence"/>
</dbReference>
<reference evidence="1 2" key="1">
    <citation type="submission" date="2016-10" db="EMBL/GenBank/DDBJ databases">
        <authorList>
            <person name="de Groot N.N."/>
        </authorList>
    </citation>
    <scope>NUCLEOTIDE SEQUENCE [LARGE SCALE GENOMIC DNA]</scope>
    <source>
        <strain evidence="1 2">CGMCC 1.9109</strain>
    </source>
</reference>
<organism evidence="1 2">
    <name type="scientific">Kordiimonas lacus</name>
    <dbReference type="NCBI Taxonomy" id="637679"/>
    <lineage>
        <taxon>Bacteria</taxon>
        <taxon>Pseudomonadati</taxon>
        <taxon>Pseudomonadota</taxon>
        <taxon>Alphaproteobacteria</taxon>
        <taxon>Kordiimonadales</taxon>
        <taxon>Kordiimonadaceae</taxon>
        <taxon>Kordiimonas</taxon>
    </lineage>
</organism>
<name>A0A1G6WNB7_9PROT</name>
<proteinExistence type="predicted"/>